<accession>A0ABM6L390</accession>
<dbReference type="Proteomes" id="UP000196710">
    <property type="component" value="Chromosome"/>
</dbReference>
<dbReference type="Pfam" id="PF18555">
    <property type="entry name" value="MobL"/>
    <property type="match status" value="1"/>
</dbReference>
<proteinExistence type="predicted"/>
<evidence type="ECO:0000313" key="2">
    <source>
        <dbReference type="Proteomes" id="UP000196710"/>
    </source>
</evidence>
<sequence length="195" mass="22279">MRSESKDVLAEIVSQINAGGYSDPHLEELLVQLARRLSRTKGKKVYGYLKADVKAIIDSIVDEIAKDNRISSLYDLWYKQRENVLRTYNSSLPERIPLSQNKEFKAIKNAIVQAAMDLMLDSQQNQDVAEDDVEITHGRSLSVAGTGIGMNALRLLQQTSQILQNEVRPVYQDRRVDRKLRRKINEKKQAQGLRQ</sequence>
<keyword evidence="2" id="KW-1185">Reference proteome</keyword>
<reference evidence="2" key="1">
    <citation type="submission" date="2017-05" db="EMBL/GenBank/DDBJ databases">
        <title>Improved OligoMM genomes.</title>
        <authorList>
            <person name="Garzetti D."/>
        </authorList>
    </citation>
    <scope>NUCLEOTIDE SEQUENCE [LARGE SCALE GENOMIC DNA]</scope>
    <source>
        <strain evidence="2">KB18</strain>
    </source>
</reference>
<evidence type="ECO:0000313" key="1">
    <source>
        <dbReference type="EMBL" id="ASB39760.1"/>
    </source>
</evidence>
<organism evidence="1 2">
    <name type="scientific">Acutalibacter muris</name>
    <dbReference type="NCBI Taxonomy" id="1796620"/>
    <lineage>
        <taxon>Bacteria</taxon>
        <taxon>Bacillati</taxon>
        <taxon>Bacillota</taxon>
        <taxon>Clostridia</taxon>
        <taxon>Eubacteriales</taxon>
        <taxon>Acutalibacteraceae</taxon>
        <taxon>Acutalibacter</taxon>
    </lineage>
</organism>
<dbReference type="EMBL" id="CP021422">
    <property type="protein sequence ID" value="ASB39760.1"/>
    <property type="molecule type" value="Genomic_DNA"/>
</dbReference>
<protein>
    <submittedName>
        <fullName evidence="1">Uncharacterized protein</fullName>
    </submittedName>
</protein>
<name>A0ABM6L390_9FIRM</name>
<gene>
    <name evidence="1" type="ORF">ADH66_03275</name>
</gene>
<dbReference type="InterPro" id="IPR041073">
    <property type="entry name" value="MobL"/>
</dbReference>